<dbReference type="InterPro" id="IPR017972">
    <property type="entry name" value="Cyt_P450_CS"/>
</dbReference>
<evidence type="ECO:0000313" key="8">
    <source>
        <dbReference type="EMBL" id="KAF2963475.1"/>
    </source>
</evidence>
<dbReference type="InterPro" id="IPR036396">
    <property type="entry name" value="Cyt_P450_sf"/>
</dbReference>
<dbReference type="GO" id="GO:0016712">
    <property type="term" value="F:oxidoreductase activity, acting on paired donors, with incorporation or reduction of molecular oxygen, reduced flavin or flavoprotein as one donor, and incorporation of one atom of oxygen"/>
    <property type="evidence" value="ECO:0007669"/>
    <property type="project" value="InterPro"/>
</dbReference>
<accession>A0A7C8MMX4</accession>
<dbReference type="AlphaFoldDB" id="A0A7C8MMX4"/>
<evidence type="ECO:0000313" key="9">
    <source>
        <dbReference type="Proteomes" id="UP000481858"/>
    </source>
</evidence>
<name>A0A7C8MMX4_9PEZI</name>
<dbReference type="EMBL" id="WUBL01000201">
    <property type="protein sequence ID" value="KAF2963475.1"/>
    <property type="molecule type" value="Genomic_DNA"/>
</dbReference>
<dbReference type="Proteomes" id="UP000481858">
    <property type="component" value="Unassembled WGS sequence"/>
</dbReference>
<evidence type="ECO:0000256" key="1">
    <source>
        <dbReference type="ARBA" id="ARBA00001971"/>
    </source>
</evidence>
<comment type="similarity">
    <text evidence="2 7">Belongs to the cytochrome P450 family.</text>
</comment>
<gene>
    <name evidence="8" type="ORF">GQX73_g10098</name>
</gene>
<evidence type="ECO:0000256" key="6">
    <source>
        <dbReference type="ARBA" id="ARBA00023033"/>
    </source>
</evidence>
<evidence type="ECO:0000256" key="4">
    <source>
        <dbReference type="ARBA" id="ARBA00023002"/>
    </source>
</evidence>
<dbReference type="InterPro" id="IPR001128">
    <property type="entry name" value="Cyt_P450"/>
</dbReference>
<dbReference type="CDD" id="cd11063">
    <property type="entry name" value="CYP52"/>
    <property type="match status" value="1"/>
</dbReference>
<evidence type="ECO:0000256" key="7">
    <source>
        <dbReference type="RuleBase" id="RU000461"/>
    </source>
</evidence>
<keyword evidence="9" id="KW-1185">Reference proteome</keyword>
<evidence type="ECO:0000256" key="3">
    <source>
        <dbReference type="ARBA" id="ARBA00022723"/>
    </source>
</evidence>
<evidence type="ECO:0000256" key="2">
    <source>
        <dbReference type="ARBA" id="ARBA00010617"/>
    </source>
</evidence>
<comment type="caution">
    <text evidence="8">The sequence shown here is derived from an EMBL/GenBank/DDBJ whole genome shotgun (WGS) entry which is preliminary data.</text>
</comment>
<keyword evidence="6 7" id="KW-0503">Monooxygenase</keyword>
<protein>
    <recommendedName>
        <fullName evidence="10">Cytochrome P450</fullName>
    </recommendedName>
</protein>
<dbReference type="PRINTS" id="PR00385">
    <property type="entry name" value="P450"/>
</dbReference>
<sequence length="512" mass="58180">MALDTAGDVTSALLWSFGLAWLTWYAWKWRQELQVERQFALQNGCKPLRPWNAKWPLGLDLFFKALRVSNEGHILKFFQTIVDECGSTFVQHLFAVPGIDTIDPENLEVVLSTNFNDYDLGLRKMTFQALLGSGIFTQDGAEWKHSRHLLRPQFASNRAQNFVQIQECVERLVRSIPADGEVDLQPLFFKLTFETTMFLLFGEYAYDLEGVTEHESSFASAFNLAQEYLAHRGRLGHMYWLFNGKPFRDACKICHDFIDTAVAKALAASEGKSQNSQEEEGNYIFIDALVQQTRDPIVLRDQCLNVLLAGRDTTGCCLSWTFRLLARHPQVLNKLREEIADVVGIGPDAKPPTREELKRMPYLAIMLKEVLRLYPSVPVNSRAAIKPTILPIGGGLDGKSPVFVKKGQAVGYCVYVMHRRKDIYGEDADKFRPERWEGDELRYIHNYAYLPFNGGPRICLGQEFALLEVSYTVVRLVQLFPRIGVPSTEVLVEVGDEKQNLTLVRTRDGDEG</sequence>
<dbReference type="PANTHER" id="PTHR24287:SF18">
    <property type="entry name" value="CYTOCHROME P450 MONOOXYGENASE APDE-RELATED"/>
    <property type="match status" value="1"/>
</dbReference>
<evidence type="ECO:0008006" key="10">
    <source>
        <dbReference type="Google" id="ProtNLM"/>
    </source>
</evidence>
<dbReference type="PRINTS" id="PR01239">
    <property type="entry name" value="EP450IICYP52"/>
</dbReference>
<dbReference type="SUPFAM" id="SSF48264">
    <property type="entry name" value="Cytochrome P450"/>
    <property type="match status" value="1"/>
</dbReference>
<proteinExistence type="inferred from homology"/>
<dbReference type="Gene3D" id="1.10.630.10">
    <property type="entry name" value="Cytochrome P450"/>
    <property type="match status" value="1"/>
</dbReference>
<dbReference type="OrthoDB" id="1470350at2759"/>
<comment type="cofactor">
    <cofactor evidence="1">
        <name>heme</name>
        <dbReference type="ChEBI" id="CHEBI:30413"/>
    </cofactor>
</comment>
<reference evidence="8 9" key="1">
    <citation type="submission" date="2019-12" db="EMBL/GenBank/DDBJ databases">
        <title>Draft genome sequence of the ascomycete Xylaria multiplex DSM 110363.</title>
        <authorList>
            <person name="Buettner E."/>
            <person name="Kellner H."/>
        </authorList>
    </citation>
    <scope>NUCLEOTIDE SEQUENCE [LARGE SCALE GENOMIC DNA]</scope>
    <source>
        <strain evidence="8 9">DSM 110363</strain>
    </source>
</reference>
<dbReference type="InterPro" id="IPR047146">
    <property type="entry name" value="Cyt_P450_E_CYP52_fungi"/>
</dbReference>
<keyword evidence="4 7" id="KW-0560">Oxidoreductase</keyword>
<dbReference type="PROSITE" id="PS00086">
    <property type="entry name" value="CYTOCHROME_P450"/>
    <property type="match status" value="1"/>
</dbReference>
<keyword evidence="5 7" id="KW-0408">Iron</keyword>
<dbReference type="InterPro" id="IPR002974">
    <property type="entry name" value="Cyt_P450_E_CYP52_ascomycetes"/>
</dbReference>
<dbReference type="PANTHER" id="PTHR24287">
    <property type="entry name" value="P450, PUTATIVE (EUROFUNG)-RELATED"/>
    <property type="match status" value="1"/>
</dbReference>
<keyword evidence="3 7" id="KW-0479">Metal-binding</keyword>
<keyword evidence="7" id="KW-0349">Heme</keyword>
<dbReference type="Pfam" id="PF00067">
    <property type="entry name" value="p450"/>
    <property type="match status" value="1"/>
</dbReference>
<dbReference type="InParanoid" id="A0A7C8MMX4"/>
<dbReference type="GO" id="GO:0005506">
    <property type="term" value="F:iron ion binding"/>
    <property type="evidence" value="ECO:0007669"/>
    <property type="project" value="InterPro"/>
</dbReference>
<evidence type="ECO:0000256" key="5">
    <source>
        <dbReference type="ARBA" id="ARBA00023004"/>
    </source>
</evidence>
<organism evidence="8 9">
    <name type="scientific">Xylaria multiplex</name>
    <dbReference type="NCBI Taxonomy" id="323545"/>
    <lineage>
        <taxon>Eukaryota</taxon>
        <taxon>Fungi</taxon>
        <taxon>Dikarya</taxon>
        <taxon>Ascomycota</taxon>
        <taxon>Pezizomycotina</taxon>
        <taxon>Sordariomycetes</taxon>
        <taxon>Xylariomycetidae</taxon>
        <taxon>Xylariales</taxon>
        <taxon>Xylariaceae</taxon>
        <taxon>Xylaria</taxon>
    </lineage>
</organism>
<dbReference type="GO" id="GO:0020037">
    <property type="term" value="F:heme binding"/>
    <property type="evidence" value="ECO:0007669"/>
    <property type="project" value="InterPro"/>
</dbReference>